<organism evidence="12">
    <name type="scientific">Grosmannia clavigera (strain kw1407 / UAMH 11150)</name>
    <name type="common">Blue stain fungus</name>
    <name type="synonym">Graphiocladiella clavigera</name>
    <dbReference type="NCBI Taxonomy" id="655863"/>
    <lineage>
        <taxon>Eukaryota</taxon>
        <taxon>Fungi</taxon>
        <taxon>Dikarya</taxon>
        <taxon>Ascomycota</taxon>
        <taxon>Pezizomycotina</taxon>
        <taxon>Sordariomycetes</taxon>
        <taxon>Sordariomycetidae</taxon>
        <taxon>Ophiostomatales</taxon>
        <taxon>Ophiostomataceae</taxon>
        <taxon>Leptographium</taxon>
    </lineage>
</organism>
<dbReference type="InterPro" id="IPR000999">
    <property type="entry name" value="RNase_III_dom"/>
</dbReference>
<evidence type="ECO:0000256" key="5">
    <source>
        <dbReference type="ARBA" id="ARBA00022833"/>
    </source>
</evidence>
<keyword evidence="2" id="KW-0547">Nucleotide-binding</keyword>
<dbReference type="InParanoid" id="F0XHZ0"/>
<comment type="cofactor">
    <cofactor evidence="1">
        <name>Mg(2+)</name>
        <dbReference type="ChEBI" id="CHEBI:18420"/>
    </cofactor>
</comment>
<dbReference type="InterPro" id="IPR006935">
    <property type="entry name" value="Helicase/UvrB_N"/>
</dbReference>
<dbReference type="PANTHER" id="PTHR14950:SF62">
    <property type="entry name" value="DICER-LIKE PROTEIN 1"/>
    <property type="match status" value="1"/>
</dbReference>
<keyword evidence="4" id="KW-0347">Helicase</keyword>
<dbReference type="EMBL" id="GL629769">
    <property type="protein sequence ID" value="EFX03018.1"/>
    <property type="molecule type" value="Genomic_DNA"/>
</dbReference>
<evidence type="ECO:0000256" key="3">
    <source>
        <dbReference type="ARBA" id="ARBA00022801"/>
    </source>
</evidence>
<dbReference type="GO" id="GO:0030422">
    <property type="term" value="P:siRNA processing"/>
    <property type="evidence" value="ECO:0007669"/>
    <property type="project" value="TreeGrafter"/>
</dbReference>
<evidence type="ECO:0000259" key="9">
    <source>
        <dbReference type="PROSITE" id="PS50821"/>
    </source>
</evidence>
<dbReference type="GeneID" id="25975992"/>
<dbReference type="SUPFAM" id="SSF52540">
    <property type="entry name" value="P-loop containing nucleoside triphosphate hydrolases"/>
    <property type="match status" value="1"/>
</dbReference>
<evidence type="ECO:0000256" key="1">
    <source>
        <dbReference type="ARBA" id="ARBA00001946"/>
    </source>
</evidence>
<dbReference type="Proteomes" id="UP000007796">
    <property type="component" value="Unassembled WGS sequence"/>
</dbReference>
<feature type="domain" description="RNase III" evidence="8">
    <location>
        <begin position="943"/>
        <end position="1106"/>
    </location>
</feature>
<feature type="compositionally biased region" description="Polar residues" evidence="7">
    <location>
        <begin position="839"/>
        <end position="855"/>
    </location>
</feature>
<dbReference type="SUPFAM" id="SSF69065">
    <property type="entry name" value="RNase III domain-like"/>
    <property type="match status" value="2"/>
</dbReference>
<feature type="domain" description="RNase III" evidence="8">
    <location>
        <begin position="757"/>
        <end position="892"/>
    </location>
</feature>
<dbReference type="PANTHER" id="PTHR14950">
    <property type="entry name" value="DICER-RELATED"/>
    <property type="match status" value="1"/>
</dbReference>
<evidence type="ECO:0000256" key="7">
    <source>
        <dbReference type="SAM" id="MobiDB-lite"/>
    </source>
</evidence>
<dbReference type="PROSITE" id="PS50142">
    <property type="entry name" value="RNASE_3_2"/>
    <property type="match status" value="2"/>
</dbReference>
<dbReference type="STRING" id="655863.F0XHZ0"/>
<dbReference type="SMART" id="SM00535">
    <property type="entry name" value="RIBOc"/>
    <property type="match status" value="2"/>
</dbReference>
<dbReference type="InterPro" id="IPR056755">
    <property type="entry name" value="DSRM_2"/>
</dbReference>
<dbReference type="GO" id="GO:0003723">
    <property type="term" value="F:RNA binding"/>
    <property type="evidence" value="ECO:0007669"/>
    <property type="project" value="UniProtKB-KW"/>
</dbReference>
<dbReference type="InterPro" id="IPR014001">
    <property type="entry name" value="Helicase_ATP-bd"/>
</dbReference>
<dbReference type="InterPro" id="IPR036389">
    <property type="entry name" value="RNase_III_sf"/>
</dbReference>
<dbReference type="InterPro" id="IPR027417">
    <property type="entry name" value="P-loop_NTPase"/>
</dbReference>
<dbReference type="Gene3D" id="1.10.1520.10">
    <property type="entry name" value="Ribonuclease III domain"/>
    <property type="match status" value="2"/>
</dbReference>
<dbReference type="PROSITE" id="PS00517">
    <property type="entry name" value="RNASE_3_1"/>
    <property type="match status" value="1"/>
</dbReference>
<dbReference type="Pfam" id="PF00636">
    <property type="entry name" value="Ribonuclease_3"/>
    <property type="match status" value="2"/>
</dbReference>
<dbReference type="OrthoDB" id="416741at2759"/>
<dbReference type="GO" id="GO:0004525">
    <property type="term" value="F:ribonuclease III activity"/>
    <property type="evidence" value="ECO:0007669"/>
    <property type="project" value="InterPro"/>
</dbReference>
<dbReference type="SMART" id="SM00487">
    <property type="entry name" value="DEXDc"/>
    <property type="match status" value="1"/>
</dbReference>
<protein>
    <submittedName>
        <fullName evidence="11">Rnase3 domain containing protein</fullName>
    </submittedName>
</protein>
<keyword evidence="6" id="KW-0694">RNA-binding</keyword>
<dbReference type="GO" id="GO:0005524">
    <property type="term" value="F:ATP binding"/>
    <property type="evidence" value="ECO:0007669"/>
    <property type="project" value="InterPro"/>
</dbReference>
<dbReference type="CDD" id="cd18034">
    <property type="entry name" value="DEXHc_dicer"/>
    <property type="match status" value="1"/>
</dbReference>
<feature type="region of interest" description="Disordered" evidence="7">
    <location>
        <begin position="1"/>
        <end position="72"/>
    </location>
</feature>
<dbReference type="eggNOG" id="KOG0701">
    <property type="taxonomic scope" value="Eukaryota"/>
</dbReference>
<dbReference type="Pfam" id="PF04851">
    <property type="entry name" value="ResIII"/>
    <property type="match status" value="1"/>
</dbReference>
<dbReference type="PROSITE" id="PS50821">
    <property type="entry name" value="PAZ"/>
    <property type="match status" value="1"/>
</dbReference>
<dbReference type="InterPro" id="IPR003100">
    <property type="entry name" value="PAZ_dom"/>
</dbReference>
<dbReference type="GO" id="GO:0004386">
    <property type="term" value="F:helicase activity"/>
    <property type="evidence" value="ECO:0007669"/>
    <property type="project" value="UniProtKB-KW"/>
</dbReference>
<dbReference type="HOGENOM" id="CLU_000907_4_3_1"/>
<feature type="compositionally biased region" description="Acidic residues" evidence="7">
    <location>
        <begin position="47"/>
        <end position="56"/>
    </location>
</feature>
<evidence type="ECO:0000259" key="10">
    <source>
        <dbReference type="PROSITE" id="PS51192"/>
    </source>
</evidence>
<dbReference type="RefSeq" id="XP_014172500.1">
    <property type="nucleotide sequence ID" value="XM_014317025.1"/>
</dbReference>
<feature type="domain" description="Helicase ATP-binding" evidence="10">
    <location>
        <begin position="131"/>
        <end position="313"/>
    </location>
</feature>
<keyword evidence="5" id="KW-0862">Zinc</keyword>
<keyword evidence="12" id="KW-1185">Reference proteome</keyword>
<keyword evidence="3" id="KW-0378">Hydrolase</keyword>
<dbReference type="GO" id="GO:0003677">
    <property type="term" value="F:DNA binding"/>
    <property type="evidence" value="ECO:0007669"/>
    <property type="project" value="InterPro"/>
</dbReference>
<evidence type="ECO:0000256" key="6">
    <source>
        <dbReference type="ARBA" id="ARBA00022884"/>
    </source>
</evidence>
<evidence type="ECO:0000256" key="2">
    <source>
        <dbReference type="ARBA" id="ARBA00022741"/>
    </source>
</evidence>
<feature type="region of interest" description="Disordered" evidence="7">
    <location>
        <begin position="829"/>
        <end position="864"/>
    </location>
</feature>
<dbReference type="Pfam" id="PF24995">
    <property type="entry name" value="DSRM_2"/>
    <property type="match status" value="1"/>
</dbReference>
<proteinExistence type="predicted"/>
<dbReference type="PROSITE" id="PS51192">
    <property type="entry name" value="HELICASE_ATP_BIND_1"/>
    <property type="match status" value="1"/>
</dbReference>
<keyword evidence="4" id="KW-0067">ATP-binding</keyword>
<dbReference type="GO" id="GO:0005634">
    <property type="term" value="C:nucleus"/>
    <property type="evidence" value="ECO:0007669"/>
    <property type="project" value="TreeGrafter"/>
</dbReference>
<dbReference type="GO" id="GO:0005737">
    <property type="term" value="C:cytoplasm"/>
    <property type="evidence" value="ECO:0007669"/>
    <property type="project" value="TreeGrafter"/>
</dbReference>
<gene>
    <name evidence="11" type="ORF">CMQ_2947</name>
</gene>
<evidence type="ECO:0000259" key="8">
    <source>
        <dbReference type="PROSITE" id="PS50142"/>
    </source>
</evidence>
<accession>F0XHZ0</accession>
<reference evidence="11 12" key="1">
    <citation type="journal article" date="2011" name="Proc. Natl. Acad. Sci. U.S.A.">
        <title>Genome and transcriptome analyses of the mountain pine beetle-fungal symbiont Grosmannia clavigera, a lodgepole pine pathogen.</title>
        <authorList>
            <person name="DiGuistini S."/>
            <person name="Wang Y."/>
            <person name="Liao N.Y."/>
            <person name="Taylor G."/>
            <person name="Tanguay P."/>
            <person name="Feau N."/>
            <person name="Henrissat B."/>
            <person name="Chan S.K."/>
            <person name="Hesse-Orce U."/>
            <person name="Alamouti S.M."/>
            <person name="Tsui C.K.M."/>
            <person name="Docking R.T."/>
            <person name="Levasseur A."/>
            <person name="Haridas S."/>
            <person name="Robertson G."/>
            <person name="Birol I."/>
            <person name="Holt R.A."/>
            <person name="Marra M.A."/>
            <person name="Hamelin R.C."/>
            <person name="Hirst M."/>
            <person name="Jones S.J.M."/>
            <person name="Bohlmann J."/>
            <person name="Breuil C."/>
        </authorList>
    </citation>
    <scope>NUCLEOTIDE SEQUENCE [LARGE SCALE GENOMIC DNA]</scope>
    <source>
        <strain evidence="12">kw1407 / UAMH 11150</strain>
    </source>
</reference>
<evidence type="ECO:0000256" key="4">
    <source>
        <dbReference type="ARBA" id="ARBA00022806"/>
    </source>
</evidence>
<sequence length="1246" mass="141021">MEPDMSMLSSEPPVGESMRLLSSLVLDNTNDEAARDEPLREDVYDDHLEDSDEDGMPLENTGSSNNLNLSQKHRSDKDAFESWLAQNRVSITDSRADETVLRDEDKTTASLVREFEASKIIESPRDYQVELFEKAKQKNVIAVLDTGSGKTLIAALLLRHMIDKELEDRSQGKPARLSFFLVDKVALVFQQHAVLECNLSHSVAKFSGDKVDLRWTSKSFWDDVLRDNMAIVCTADILLKCLHHSYVCMEQINLLIFDEAHHTKKNHAYARIIKDFYAHECPSNRPKIFGMTASPVDARTNIAQAAEELEALLHSEIATVSNDLLLHSVAKPKKEWVLHYHVSLRPPLTELTEKLGRLVGDHRLFAKNFHFARDGLIYLGPWLVDRFWQLIFRAEELAKQEAKAEIDSLPYSTALGRLSGAREIDTSEPALPKGLGQESATNSTIVAAVREASRLVQEYAFIMPSKQMLSNKVRRLHETLSDEYSKLDGRKTRCIVFVDQSLAAYTLKLFDDVFSKWYKGTAADFPYLIAPCSVTRHGFILDEKAPTRSILDWAGINAVSQATDNPYTGNEPDAFFTNKFVSDPFDGSRKFYMRHVRRDLKPLDPVPEGVPHPKHRMWNRNGTKHDILNYSVSLWSKARSKMSIKENQPVVEAEIITNRRNLLDDRVHLDNPEQKICFLVLETLKISPLPAEIVAMAFNIPVIIHRIESTLIALEATSVIGIPRIRPELALEAVTKDCDNPDAQDETPLNFQAGMGRNYERLELLGDSFLKLATSIALFTLVPDKDEFEYHVQRMCMICNRNLFNNALDMKLEEYIRSREFDRTWYPPTIEEAGKSTDNDNYSDNTPAPPSQNGLVLQKGKRTQLPTHHPLGDKTIADVCEAMIGAAYLTTYEERNFDLAVQAVSAVVKSKLHPMQSYAEYYTAYKPPGWQLCPSTAAQLHMAVSIAKDLGYQFRFPRLLRSAFTHPSYPRIYENLPSYQRLEFLGDALLDMAIVDYLFHKFSNKDPQWLTEHKMAMVSNQFLAFLSVSLGFHRHILSFSGEMRKQILEYVTKVEEERVRAESEAVEAGRPASEFARDYWVHVTHPPKALADVLEAYVGALFVDSEYDYHGTVLKFFNTHVQPYFKDMSLYDTFANKHPVTFAVKMLSQRFGCRDWRVIVQEIPDTEGEGCVTFATKVAAGFLVHGQVVGHGIAESGRYAKIGAAKKALAKFSTLSISAFQTLTGCQCSSEPEAVIETDEELSTAI</sequence>
<dbReference type="CDD" id="cd00593">
    <property type="entry name" value="RIBOc"/>
    <property type="match status" value="2"/>
</dbReference>
<dbReference type="Gene3D" id="3.40.50.300">
    <property type="entry name" value="P-loop containing nucleotide triphosphate hydrolases"/>
    <property type="match status" value="1"/>
</dbReference>
<dbReference type="AlphaFoldDB" id="F0XHZ0"/>
<feature type="compositionally biased region" description="Polar residues" evidence="7">
    <location>
        <begin position="60"/>
        <end position="70"/>
    </location>
</feature>
<feature type="domain" description="PAZ" evidence="9">
    <location>
        <begin position="551"/>
        <end position="688"/>
    </location>
</feature>
<name>F0XHZ0_GROCL</name>
<evidence type="ECO:0000313" key="12">
    <source>
        <dbReference type="Proteomes" id="UP000007796"/>
    </source>
</evidence>
<evidence type="ECO:0000313" key="11">
    <source>
        <dbReference type="EMBL" id="EFX03018.1"/>
    </source>
</evidence>
<feature type="compositionally biased region" description="Basic and acidic residues" evidence="7">
    <location>
        <begin position="32"/>
        <end position="46"/>
    </location>
</feature>